<organism evidence="15 16">
    <name type="scientific">Cyprinus carpio</name>
    <name type="common">Common carp</name>
    <dbReference type="NCBI Taxonomy" id="7962"/>
    <lineage>
        <taxon>Eukaryota</taxon>
        <taxon>Metazoa</taxon>
        <taxon>Chordata</taxon>
        <taxon>Craniata</taxon>
        <taxon>Vertebrata</taxon>
        <taxon>Euteleostomi</taxon>
        <taxon>Actinopterygii</taxon>
        <taxon>Neopterygii</taxon>
        <taxon>Teleostei</taxon>
        <taxon>Ostariophysi</taxon>
        <taxon>Cypriniformes</taxon>
        <taxon>Cyprinidae</taxon>
        <taxon>Cyprininae</taxon>
        <taxon>Cyprinus</taxon>
    </lineage>
</organism>
<feature type="compositionally biased region" description="Basic residues" evidence="13">
    <location>
        <begin position="943"/>
        <end position="955"/>
    </location>
</feature>
<dbReference type="Proteomes" id="UP000694427">
    <property type="component" value="Unplaced"/>
</dbReference>
<dbReference type="Gene3D" id="1.10.510.10">
    <property type="entry name" value="Transferase(Phosphotransferase) domain 1"/>
    <property type="match status" value="1"/>
</dbReference>
<reference evidence="15" key="2">
    <citation type="submission" date="2025-09" db="UniProtKB">
        <authorList>
            <consortium name="Ensembl"/>
        </authorList>
    </citation>
    <scope>IDENTIFICATION</scope>
</reference>
<proteinExistence type="inferred from homology"/>
<feature type="region of interest" description="Disordered" evidence="13">
    <location>
        <begin position="401"/>
        <end position="432"/>
    </location>
</feature>
<dbReference type="GO" id="GO:0004674">
    <property type="term" value="F:protein serine/threonine kinase activity"/>
    <property type="evidence" value="ECO:0007669"/>
    <property type="project" value="UniProtKB-KW"/>
</dbReference>
<dbReference type="InterPro" id="IPR051234">
    <property type="entry name" value="TAO_STE20_kinase"/>
</dbReference>
<keyword evidence="5 11" id="KW-0547">Nucleotide-binding</keyword>
<dbReference type="Pfam" id="PF00069">
    <property type="entry name" value="Pkinase"/>
    <property type="match status" value="1"/>
</dbReference>
<sequence>MPTIVRAGSLKDPEVAELFYKEDPEKLFTDLREIGHGSFGAVYFAHDIRTNEVVAIKKMSYSGKQSNEKWQDIVKEVKFLQKLRHPNTVEYRGCYLREHTAWLVMEYCLGSASDLLEVHKKPLQEVEIAAITHGALQGLVYLHSHNMIHRDVKAGNILLTEPGQVKLGDFGSASIMAPANSFVGTPYWMAPEVILAMDEGQYDGKVDVWSLGITCIELAERRPPLFNMNAMSALYHIAQNESPVLQSSHWSDYFRNFVDSCLQKIAQDRPTSDVLLKHHFLSRERPVTVVMDLIARTKDAVRELDNLQYRKMKKILFQETHNGPAAEGTEEEEDVEQYLLRTGTVNSMESSHSLPSMSISASSHSSSVNSLADGSDDSGEMAMMQEGEHTVTSNSSVLHKPLNHENLYDDPYQPEVDSQQQGPSGGRRRRGRDHFATIRTASLVTRQIQEHEQGSALREQMSRYKRMRRQHQKQLMALENKLKAEMDEHQLRLDKELETQRNSFSSEADKLSKKHQAVLEKECKSALTEEKKFQQHILGQQKKELSGLLESQKRQYRQRKEQLKEELSENQSTPKREKQEWLVQQKECLQQLQAEEEAGLLRRQRQYYELQGRQYKRKMLLARHNLEQDLLREDLNKKQTLKDLECAMLLRHHESTQELEFRQLGLVQHTRADLIRTQHQTELTNQMEYNNRREQELRQKHAVEVRQQPKSLRSKELQIKRQFQDTCKIQTRQYKALRNHLLENTPKSDHKAVLKRLKDEQTRKLAILAEQYDHSINDMLSTQALRLDETQEAEYQALRMQLQQELELLNAYQSKIKMHTDTQHEREVKELEQRVSIRRALLEQRIEEEMLALQNERSERIRSLLERQASEIEAFDSESLRLGFSSLALTGIPSEAHPKQGYPWSHGGPPLSRRGPSRADSSSSSHGLGPLHHSSRSSSSASHHSRHQLPQHYHHQSTPQLYREREKEKEREREKEWGGAPAHTHLFSHHHLPSRSSSQSLGVYGAGLVVRGPSLLALRNSPQPPRRTASGGAGGGADAVLSRSTSVTSHISNGSHLSYS</sequence>
<dbReference type="Gene3D" id="3.30.200.20">
    <property type="entry name" value="Phosphorylase Kinase, domain 1"/>
    <property type="match status" value="1"/>
</dbReference>
<evidence type="ECO:0000256" key="13">
    <source>
        <dbReference type="SAM" id="MobiDB-lite"/>
    </source>
</evidence>
<keyword evidence="8 12" id="KW-0175">Coiled coil</keyword>
<feature type="compositionally biased region" description="Polar residues" evidence="13">
    <location>
        <begin position="1042"/>
        <end position="1060"/>
    </location>
</feature>
<evidence type="ECO:0000256" key="6">
    <source>
        <dbReference type="ARBA" id="ARBA00022777"/>
    </source>
</evidence>
<evidence type="ECO:0000313" key="15">
    <source>
        <dbReference type="Ensembl" id="ENSCCRP00010029838.1"/>
    </source>
</evidence>
<dbReference type="SUPFAM" id="SSF56112">
    <property type="entry name" value="Protein kinase-like (PK-like)"/>
    <property type="match status" value="1"/>
</dbReference>
<evidence type="ECO:0000256" key="7">
    <source>
        <dbReference type="ARBA" id="ARBA00022840"/>
    </source>
</evidence>
<dbReference type="AlphaFoldDB" id="A0A8C1QCA8"/>
<dbReference type="Ensembl" id="ENSCCRT00010032695.1">
    <property type="protein sequence ID" value="ENSCCRP00010029838.1"/>
    <property type="gene ID" value="ENSCCRG00010012480.1"/>
</dbReference>
<feature type="region of interest" description="Disordered" evidence="13">
    <location>
        <begin position="549"/>
        <end position="578"/>
    </location>
</feature>
<evidence type="ECO:0000256" key="1">
    <source>
        <dbReference type="ARBA" id="ARBA00008874"/>
    </source>
</evidence>
<accession>A0A8C1QCA8</accession>
<evidence type="ECO:0000259" key="14">
    <source>
        <dbReference type="PROSITE" id="PS50011"/>
    </source>
</evidence>
<dbReference type="InterPro" id="IPR008271">
    <property type="entry name" value="Ser/Thr_kinase_AS"/>
</dbReference>
<comment type="catalytic activity">
    <reaction evidence="10">
        <text>L-seryl-[protein] + ATP = O-phospho-L-seryl-[protein] + ADP + H(+)</text>
        <dbReference type="Rhea" id="RHEA:17989"/>
        <dbReference type="Rhea" id="RHEA-COMP:9863"/>
        <dbReference type="Rhea" id="RHEA-COMP:11604"/>
        <dbReference type="ChEBI" id="CHEBI:15378"/>
        <dbReference type="ChEBI" id="CHEBI:29999"/>
        <dbReference type="ChEBI" id="CHEBI:30616"/>
        <dbReference type="ChEBI" id="CHEBI:83421"/>
        <dbReference type="ChEBI" id="CHEBI:456216"/>
        <dbReference type="EC" id="2.7.11.1"/>
    </reaction>
</comment>
<dbReference type="SMART" id="SM00220">
    <property type="entry name" value="S_TKc"/>
    <property type="match status" value="1"/>
</dbReference>
<dbReference type="GO" id="GO:0005524">
    <property type="term" value="F:ATP binding"/>
    <property type="evidence" value="ECO:0007669"/>
    <property type="project" value="UniProtKB-UniRule"/>
</dbReference>
<keyword evidence="7 11" id="KW-0067">ATP-binding</keyword>
<feature type="compositionally biased region" description="Low complexity" evidence="13">
    <location>
        <begin position="912"/>
        <end position="942"/>
    </location>
</feature>
<dbReference type="PROSITE" id="PS00108">
    <property type="entry name" value="PROTEIN_KINASE_ST"/>
    <property type="match status" value="1"/>
</dbReference>
<dbReference type="InterPro" id="IPR000719">
    <property type="entry name" value="Prot_kinase_dom"/>
</dbReference>
<feature type="region of interest" description="Disordered" evidence="13">
    <location>
        <begin position="347"/>
        <end position="380"/>
    </location>
</feature>
<feature type="binding site" evidence="11">
    <location>
        <position position="58"/>
    </location>
    <ligand>
        <name>ATP</name>
        <dbReference type="ChEBI" id="CHEBI:30616"/>
    </ligand>
</feature>
<feature type="compositionally biased region" description="Low complexity" evidence="13">
    <location>
        <begin position="347"/>
        <end position="372"/>
    </location>
</feature>
<evidence type="ECO:0000256" key="8">
    <source>
        <dbReference type="ARBA" id="ARBA00023054"/>
    </source>
</evidence>
<keyword evidence="4" id="KW-0808">Transferase</keyword>
<evidence type="ECO:0000256" key="10">
    <source>
        <dbReference type="ARBA" id="ARBA00048679"/>
    </source>
</evidence>
<feature type="region of interest" description="Disordered" evidence="13">
    <location>
        <begin position="1017"/>
        <end position="1060"/>
    </location>
</feature>
<evidence type="ECO:0000256" key="11">
    <source>
        <dbReference type="PROSITE-ProRule" id="PRU10141"/>
    </source>
</evidence>
<dbReference type="InterPro" id="IPR011009">
    <property type="entry name" value="Kinase-like_dom_sf"/>
</dbReference>
<dbReference type="PROSITE" id="PS00107">
    <property type="entry name" value="PROTEIN_KINASE_ATP"/>
    <property type="match status" value="1"/>
</dbReference>
<dbReference type="PANTHER" id="PTHR47167:SF6">
    <property type="entry name" value="SERINE_THREONINE-PROTEIN KINASE TAO2"/>
    <property type="match status" value="1"/>
</dbReference>
<protein>
    <recommendedName>
        <fullName evidence="2">non-specific serine/threonine protein kinase</fullName>
        <ecNumber evidence="2">2.7.11.1</ecNumber>
    </recommendedName>
</protein>
<keyword evidence="6" id="KW-0418">Kinase</keyword>
<name>A0A8C1QCA8_CYPCA</name>
<dbReference type="InterPro" id="IPR017441">
    <property type="entry name" value="Protein_kinase_ATP_BS"/>
</dbReference>
<dbReference type="PANTHER" id="PTHR47167">
    <property type="entry name" value="SERINE/THREONINE-PROTEIN KINASE TAO1-LIKE PROTEIN"/>
    <property type="match status" value="1"/>
</dbReference>
<dbReference type="EC" id="2.7.11.1" evidence="2"/>
<dbReference type="GO" id="GO:0005737">
    <property type="term" value="C:cytoplasm"/>
    <property type="evidence" value="ECO:0007669"/>
    <property type="project" value="TreeGrafter"/>
</dbReference>
<feature type="region of interest" description="Disordered" evidence="13">
    <location>
        <begin position="895"/>
        <end position="1000"/>
    </location>
</feature>
<keyword evidence="16" id="KW-1185">Reference proteome</keyword>
<evidence type="ECO:0000256" key="9">
    <source>
        <dbReference type="ARBA" id="ARBA00047899"/>
    </source>
</evidence>
<dbReference type="FunFam" id="1.10.510.10:FF:000030">
    <property type="entry name" value="Serine/threonine-protein kinase TAO2, putative"/>
    <property type="match status" value="1"/>
</dbReference>
<feature type="compositionally biased region" description="Basic and acidic residues" evidence="13">
    <location>
        <begin position="962"/>
        <end position="977"/>
    </location>
</feature>
<evidence type="ECO:0000313" key="16">
    <source>
        <dbReference type="Proteomes" id="UP000694427"/>
    </source>
</evidence>
<evidence type="ECO:0000256" key="2">
    <source>
        <dbReference type="ARBA" id="ARBA00012513"/>
    </source>
</evidence>
<feature type="domain" description="Protein kinase" evidence="14">
    <location>
        <begin position="28"/>
        <end position="281"/>
    </location>
</feature>
<comment type="catalytic activity">
    <reaction evidence="9">
        <text>L-threonyl-[protein] + ATP = O-phospho-L-threonyl-[protein] + ADP + H(+)</text>
        <dbReference type="Rhea" id="RHEA:46608"/>
        <dbReference type="Rhea" id="RHEA-COMP:11060"/>
        <dbReference type="Rhea" id="RHEA-COMP:11605"/>
        <dbReference type="ChEBI" id="CHEBI:15378"/>
        <dbReference type="ChEBI" id="CHEBI:30013"/>
        <dbReference type="ChEBI" id="CHEBI:30616"/>
        <dbReference type="ChEBI" id="CHEBI:61977"/>
        <dbReference type="ChEBI" id="CHEBI:456216"/>
        <dbReference type="EC" id="2.7.11.1"/>
    </reaction>
</comment>
<evidence type="ECO:0000256" key="3">
    <source>
        <dbReference type="ARBA" id="ARBA00022527"/>
    </source>
</evidence>
<comment type="similarity">
    <text evidence="1">Belongs to the protein kinase superfamily. STE Ser/Thr protein kinase family. STE20 subfamily.</text>
</comment>
<dbReference type="PROSITE" id="PS50011">
    <property type="entry name" value="PROTEIN_KINASE_DOM"/>
    <property type="match status" value="1"/>
</dbReference>
<reference evidence="15" key="1">
    <citation type="submission" date="2025-08" db="UniProtKB">
        <authorList>
            <consortium name="Ensembl"/>
        </authorList>
    </citation>
    <scope>IDENTIFICATION</scope>
</reference>
<evidence type="ECO:0000256" key="4">
    <source>
        <dbReference type="ARBA" id="ARBA00022679"/>
    </source>
</evidence>
<evidence type="ECO:0000256" key="5">
    <source>
        <dbReference type="ARBA" id="ARBA00022741"/>
    </source>
</evidence>
<keyword evidence="3" id="KW-0723">Serine/threonine-protein kinase</keyword>
<feature type="compositionally biased region" description="Basic and acidic residues" evidence="13">
    <location>
        <begin position="558"/>
        <end position="567"/>
    </location>
</feature>
<evidence type="ECO:0000256" key="12">
    <source>
        <dbReference type="SAM" id="Coils"/>
    </source>
</evidence>
<dbReference type="FunFam" id="3.30.200.20:FF:000029">
    <property type="entry name" value="Serine/threonine-protein kinase TAO2, putative"/>
    <property type="match status" value="1"/>
</dbReference>
<feature type="coiled-coil region" evidence="12">
    <location>
        <begin position="461"/>
        <end position="499"/>
    </location>
</feature>